<sequence length="113" mass="11886">MAESLTRSVGSDVPLRGQIPLDPRLRENGDAGTPIVQAVPDSAAAQVLSEVAKKLSVRSRGLAGRLLNVSPAGRQPATRRSRRGTRGPFVRSCSTRGASVRSPRAPVACACNR</sequence>
<name>A0A1B2HID9_9PSEU</name>
<dbReference type="Gene3D" id="3.40.50.300">
    <property type="entry name" value="P-loop containing nucleotide triphosphate hydrolases"/>
    <property type="match status" value="1"/>
</dbReference>
<proteinExistence type="predicted"/>
<feature type="region of interest" description="Disordered" evidence="1">
    <location>
        <begin position="1"/>
        <end position="33"/>
    </location>
</feature>
<dbReference type="KEGG" id="led:BBK82_16835"/>
<protein>
    <submittedName>
        <fullName evidence="2">Uncharacterized protein</fullName>
    </submittedName>
</protein>
<dbReference type="EMBL" id="CP016793">
    <property type="protein sequence ID" value="ANZ37466.1"/>
    <property type="molecule type" value="Genomic_DNA"/>
</dbReference>
<dbReference type="OrthoDB" id="9809679at2"/>
<feature type="region of interest" description="Disordered" evidence="1">
    <location>
        <begin position="65"/>
        <end position="97"/>
    </location>
</feature>
<organism evidence="2 3">
    <name type="scientific">Lentzea guizhouensis</name>
    <dbReference type="NCBI Taxonomy" id="1586287"/>
    <lineage>
        <taxon>Bacteria</taxon>
        <taxon>Bacillati</taxon>
        <taxon>Actinomycetota</taxon>
        <taxon>Actinomycetes</taxon>
        <taxon>Pseudonocardiales</taxon>
        <taxon>Pseudonocardiaceae</taxon>
        <taxon>Lentzea</taxon>
    </lineage>
</organism>
<evidence type="ECO:0000313" key="3">
    <source>
        <dbReference type="Proteomes" id="UP000093053"/>
    </source>
</evidence>
<evidence type="ECO:0000256" key="1">
    <source>
        <dbReference type="SAM" id="MobiDB-lite"/>
    </source>
</evidence>
<evidence type="ECO:0000313" key="2">
    <source>
        <dbReference type="EMBL" id="ANZ37466.1"/>
    </source>
</evidence>
<dbReference type="InterPro" id="IPR027417">
    <property type="entry name" value="P-loop_NTPase"/>
</dbReference>
<dbReference type="STRING" id="1586287.BBK82_16835"/>
<gene>
    <name evidence="2" type="ORF">BBK82_16835</name>
</gene>
<accession>A0A1B2HID9</accession>
<keyword evidence="3" id="KW-1185">Reference proteome</keyword>
<dbReference type="AlphaFoldDB" id="A0A1B2HID9"/>
<dbReference type="Proteomes" id="UP000093053">
    <property type="component" value="Chromosome"/>
</dbReference>
<reference evidence="2 3" key="1">
    <citation type="submission" date="2016-07" db="EMBL/GenBank/DDBJ databases">
        <title>Complete genome sequence of the Lentzea guizhouensis DHS C013.</title>
        <authorList>
            <person name="Cao C."/>
        </authorList>
    </citation>
    <scope>NUCLEOTIDE SEQUENCE [LARGE SCALE GENOMIC DNA]</scope>
    <source>
        <strain evidence="2 3">DHS C013</strain>
    </source>
</reference>